<reference evidence="2 3" key="1">
    <citation type="submission" date="2023-07" db="EMBL/GenBank/DDBJ databases">
        <title>Sequencing the genomes of 1000 actinobacteria strains.</title>
        <authorList>
            <person name="Klenk H.-P."/>
        </authorList>
    </citation>
    <scope>NUCLEOTIDE SEQUENCE [LARGE SCALE GENOMIC DNA]</scope>
    <source>
        <strain evidence="2 3">DSM 43749</strain>
    </source>
</reference>
<feature type="domain" description="Hemerythrin-like" evidence="1">
    <location>
        <begin position="14"/>
        <end position="137"/>
    </location>
</feature>
<evidence type="ECO:0000313" key="2">
    <source>
        <dbReference type="EMBL" id="MDR6593716.1"/>
    </source>
</evidence>
<dbReference type="InterPro" id="IPR053206">
    <property type="entry name" value="Dimeric_xanthone_biosynth"/>
</dbReference>
<dbReference type="PANTHER" id="PTHR38048:SF2">
    <property type="entry name" value="HEMERYTHRIN-LIKE DOMAIN-CONTAINING PROTEIN"/>
    <property type="match status" value="1"/>
</dbReference>
<dbReference type="EMBL" id="JAVDSG010000001">
    <property type="protein sequence ID" value="MDR6593716.1"/>
    <property type="molecule type" value="Genomic_DNA"/>
</dbReference>
<dbReference type="RefSeq" id="WP_310306661.1">
    <property type="nucleotide sequence ID" value="NZ_BAAAXB010000001.1"/>
</dbReference>
<dbReference type="Gene3D" id="1.20.120.520">
    <property type="entry name" value="nmb1532 protein domain like"/>
    <property type="match status" value="1"/>
</dbReference>
<organism evidence="2 3">
    <name type="scientific">Saccharothrix longispora</name>
    <dbReference type="NCBI Taxonomy" id="33920"/>
    <lineage>
        <taxon>Bacteria</taxon>
        <taxon>Bacillati</taxon>
        <taxon>Actinomycetota</taxon>
        <taxon>Actinomycetes</taxon>
        <taxon>Pseudonocardiales</taxon>
        <taxon>Pseudonocardiaceae</taxon>
        <taxon>Saccharothrix</taxon>
    </lineage>
</organism>
<gene>
    <name evidence="2" type="ORF">J2S66_002100</name>
</gene>
<name>A0ABU1PST9_9PSEU</name>
<evidence type="ECO:0000313" key="3">
    <source>
        <dbReference type="Proteomes" id="UP001268819"/>
    </source>
</evidence>
<proteinExistence type="predicted"/>
<keyword evidence="3" id="KW-1185">Reference proteome</keyword>
<protein>
    <recommendedName>
        <fullName evidence="1">Hemerythrin-like domain-containing protein</fullName>
    </recommendedName>
</protein>
<dbReference type="Pfam" id="PF01814">
    <property type="entry name" value="Hemerythrin"/>
    <property type="match status" value="1"/>
</dbReference>
<sequence>MVEPPARLVAFGNQLVQVHIALRERVEELGDALNAPDLRDLRAHCLSFCAAVTRHHTAEDDGAFPVLAREHPELRPVLDELARDHVIVSDALDALTRLVGEAGDDEAARSALRTEVDSVAALLETHFTYEERKIAAALSALTGELGAADAELVARATAVPD</sequence>
<comment type="caution">
    <text evidence="2">The sequence shown here is derived from an EMBL/GenBank/DDBJ whole genome shotgun (WGS) entry which is preliminary data.</text>
</comment>
<dbReference type="InterPro" id="IPR012312">
    <property type="entry name" value="Hemerythrin-like"/>
</dbReference>
<dbReference type="Proteomes" id="UP001268819">
    <property type="component" value="Unassembled WGS sequence"/>
</dbReference>
<accession>A0ABU1PST9</accession>
<evidence type="ECO:0000259" key="1">
    <source>
        <dbReference type="Pfam" id="PF01814"/>
    </source>
</evidence>
<dbReference type="PANTHER" id="PTHR38048">
    <property type="entry name" value="EXPRESSED PROTEIN"/>
    <property type="match status" value="1"/>
</dbReference>